<keyword evidence="2" id="KW-1185">Reference proteome</keyword>
<proteinExistence type="predicted"/>
<accession>A0ACB8T420</accession>
<protein>
    <submittedName>
        <fullName evidence="1">Uncharacterized protein</fullName>
    </submittedName>
</protein>
<name>A0ACB8T420_9AGAM</name>
<sequence>MSFQRFLQDKYPAFKAQYGDARQRRRTRLRVVEDFWKLDPHARANLPPTEEQSDTPHPYEIDEDTYDDIASSDAPNLGIIVRTDYTNEDAWQTFYLTLIEAEQEFMADSVPSQNSSDAPLEPVTGALPDSDVDMADGTPEDAEEGEGDDDGDEPLAFFAVLSDESLTGISNLSALRLVNDVDVGAAPLVPAGEKRISPGHRLVDLSGLQEVYKGKTVWVYDSKSNVDRCAQLYGTATGDSWRARASHITELQVNLATGVMKIDFGGLDRYDYLERRRNLEEANRPL</sequence>
<evidence type="ECO:0000313" key="2">
    <source>
        <dbReference type="Proteomes" id="UP000814140"/>
    </source>
</evidence>
<gene>
    <name evidence="1" type="ORF">BV25DRAFT_1870055</name>
</gene>
<organism evidence="1 2">
    <name type="scientific">Artomyces pyxidatus</name>
    <dbReference type="NCBI Taxonomy" id="48021"/>
    <lineage>
        <taxon>Eukaryota</taxon>
        <taxon>Fungi</taxon>
        <taxon>Dikarya</taxon>
        <taxon>Basidiomycota</taxon>
        <taxon>Agaricomycotina</taxon>
        <taxon>Agaricomycetes</taxon>
        <taxon>Russulales</taxon>
        <taxon>Auriscalpiaceae</taxon>
        <taxon>Artomyces</taxon>
    </lineage>
</organism>
<dbReference type="Proteomes" id="UP000814140">
    <property type="component" value="Unassembled WGS sequence"/>
</dbReference>
<evidence type="ECO:0000313" key="1">
    <source>
        <dbReference type="EMBL" id="KAI0062846.1"/>
    </source>
</evidence>
<reference evidence="1" key="2">
    <citation type="journal article" date="2022" name="New Phytol.">
        <title>Evolutionary transition to the ectomycorrhizal habit in the genomes of a hyperdiverse lineage of mushroom-forming fungi.</title>
        <authorList>
            <person name="Looney B."/>
            <person name="Miyauchi S."/>
            <person name="Morin E."/>
            <person name="Drula E."/>
            <person name="Courty P.E."/>
            <person name="Kohler A."/>
            <person name="Kuo A."/>
            <person name="LaButti K."/>
            <person name="Pangilinan J."/>
            <person name="Lipzen A."/>
            <person name="Riley R."/>
            <person name="Andreopoulos W."/>
            <person name="He G."/>
            <person name="Johnson J."/>
            <person name="Nolan M."/>
            <person name="Tritt A."/>
            <person name="Barry K.W."/>
            <person name="Grigoriev I.V."/>
            <person name="Nagy L.G."/>
            <person name="Hibbett D."/>
            <person name="Henrissat B."/>
            <person name="Matheny P.B."/>
            <person name="Labbe J."/>
            <person name="Martin F.M."/>
        </authorList>
    </citation>
    <scope>NUCLEOTIDE SEQUENCE</scope>
    <source>
        <strain evidence="1">HHB10654</strain>
    </source>
</reference>
<dbReference type="EMBL" id="MU277205">
    <property type="protein sequence ID" value="KAI0062846.1"/>
    <property type="molecule type" value="Genomic_DNA"/>
</dbReference>
<comment type="caution">
    <text evidence="1">The sequence shown here is derived from an EMBL/GenBank/DDBJ whole genome shotgun (WGS) entry which is preliminary data.</text>
</comment>
<reference evidence="1" key="1">
    <citation type="submission" date="2021-03" db="EMBL/GenBank/DDBJ databases">
        <authorList>
            <consortium name="DOE Joint Genome Institute"/>
            <person name="Ahrendt S."/>
            <person name="Looney B.P."/>
            <person name="Miyauchi S."/>
            <person name="Morin E."/>
            <person name="Drula E."/>
            <person name="Courty P.E."/>
            <person name="Chicoki N."/>
            <person name="Fauchery L."/>
            <person name="Kohler A."/>
            <person name="Kuo A."/>
            <person name="Labutti K."/>
            <person name="Pangilinan J."/>
            <person name="Lipzen A."/>
            <person name="Riley R."/>
            <person name="Andreopoulos W."/>
            <person name="He G."/>
            <person name="Johnson J."/>
            <person name="Barry K.W."/>
            <person name="Grigoriev I.V."/>
            <person name="Nagy L."/>
            <person name="Hibbett D."/>
            <person name="Henrissat B."/>
            <person name="Matheny P.B."/>
            <person name="Labbe J."/>
            <person name="Martin F."/>
        </authorList>
    </citation>
    <scope>NUCLEOTIDE SEQUENCE</scope>
    <source>
        <strain evidence="1">HHB10654</strain>
    </source>
</reference>